<proteinExistence type="predicted"/>
<organism evidence="1">
    <name type="scientific">Anguilla anguilla</name>
    <name type="common">European freshwater eel</name>
    <name type="synonym">Muraena anguilla</name>
    <dbReference type="NCBI Taxonomy" id="7936"/>
    <lineage>
        <taxon>Eukaryota</taxon>
        <taxon>Metazoa</taxon>
        <taxon>Chordata</taxon>
        <taxon>Craniata</taxon>
        <taxon>Vertebrata</taxon>
        <taxon>Euteleostomi</taxon>
        <taxon>Actinopterygii</taxon>
        <taxon>Neopterygii</taxon>
        <taxon>Teleostei</taxon>
        <taxon>Anguilliformes</taxon>
        <taxon>Anguillidae</taxon>
        <taxon>Anguilla</taxon>
    </lineage>
</organism>
<reference evidence="1" key="1">
    <citation type="submission" date="2014-11" db="EMBL/GenBank/DDBJ databases">
        <authorList>
            <person name="Amaro Gonzalez C."/>
        </authorList>
    </citation>
    <scope>NUCLEOTIDE SEQUENCE</scope>
</reference>
<dbReference type="EMBL" id="GBXM01072114">
    <property type="protein sequence ID" value="JAH36463.1"/>
    <property type="molecule type" value="Transcribed_RNA"/>
</dbReference>
<name>A0A0E9S7G4_ANGAN</name>
<protein>
    <submittedName>
        <fullName evidence="1">Uncharacterized protein</fullName>
    </submittedName>
</protein>
<accession>A0A0E9S7G4</accession>
<sequence length="21" mass="2575">MRARYSCYTVYISLQASWTQF</sequence>
<evidence type="ECO:0000313" key="1">
    <source>
        <dbReference type="EMBL" id="JAH36463.1"/>
    </source>
</evidence>
<dbReference type="AlphaFoldDB" id="A0A0E9S7G4"/>
<reference evidence="1" key="2">
    <citation type="journal article" date="2015" name="Fish Shellfish Immunol.">
        <title>Early steps in the European eel (Anguilla anguilla)-Vibrio vulnificus interaction in the gills: Role of the RtxA13 toxin.</title>
        <authorList>
            <person name="Callol A."/>
            <person name="Pajuelo D."/>
            <person name="Ebbesson L."/>
            <person name="Teles M."/>
            <person name="MacKenzie S."/>
            <person name="Amaro C."/>
        </authorList>
    </citation>
    <scope>NUCLEOTIDE SEQUENCE</scope>
</reference>